<gene>
    <name evidence="1" type="ORF">HYPSUDRAFT_895122</name>
</gene>
<proteinExistence type="predicted"/>
<keyword evidence="2" id="KW-1185">Reference proteome</keyword>
<name>A0A0D2KXP9_HYPSF</name>
<reference evidence="2" key="1">
    <citation type="submission" date="2014-04" db="EMBL/GenBank/DDBJ databases">
        <title>Evolutionary Origins and Diversification of the Mycorrhizal Mutualists.</title>
        <authorList>
            <consortium name="DOE Joint Genome Institute"/>
            <consortium name="Mycorrhizal Genomics Consortium"/>
            <person name="Kohler A."/>
            <person name="Kuo A."/>
            <person name="Nagy L.G."/>
            <person name="Floudas D."/>
            <person name="Copeland A."/>
            <person name="Barry K.W."/>
            <person name="Cichocki N."/>
            <person name="Veneault-Fourrey C."/>
            <person name="LaButti K."/>
            <person name="Lindquist E.A."/>
            <person name="Lipzen A."/>
            <person name="Lundell T."/>
            <person name="Morin E."/>
            <person name="Murat C."/>
            <person name="Riley R."/>
            <person name="Ohm R."/>
            <person name="Sun H."/>
            <person name="Tunlid A."/>
            <person name="Henrissat B."/>
            <person name="Grigoriev I.V."/>
            <person name="Hibbett D.S."/>
            <person name="Martin F."/>
        </authorList>
    </citation>
    <scope>NUCLEOTIDE SEQUENCE [LARGE SCALE GENOMIC DNA]</scope>
    <source>
        <strain evidence="2">FD-334 SS-4</strain>
    </source>
</reference>
<organism evidence="1 2">
    <name type="scientific">Hypholoma sublateritium (strain FD-334 SS-4)</name>
    <dbReference type="NCBI Taxonomy" id="945553"/>
    <lineage>
        <taxon>Eukaryota</taxon>
        <taxon>Fungi</taxon>
        <taxon>Dikarya</taxon>
        <taxon>Basidiomycota</taxon>
        <taxon>Agaricomycotina</taxon>
        <taxon>Agaricomycetes</taxon>
        <taxon>Agaricomycetidae</taxon>
        <taxon>Agaricales</taxon>
        <taxon>Agaricineae</taxon>
        <taxon>Strophariaceae</taxon>
        <taxon>Hypholoma</taxon>
    </lineage>
</organism>
<protein>
    <submittedName>
        <fullName evidence="1">Uncharacterized protein</fullName>
    </submittedName>
</protein>
<dbReference type="AlphaFoldDB" id="A0A0D2KXP9"/>
<evidence type="ECO:0000313" key="1">
    <source>
        <dbReference type="EMBL" id="KJA19302.1"/>
    </source>
</evidence>
<sequence>MRFRLFFETMLNKYLQLKDSEALSQMLGDILPSSGIGHHKYLTKVLEDETVWDLGAICAINEGIGFSHINPGVSRENPYIHTALKISKSLAAQNFDRNIWSGNDNINPYIRDRNWEADNIHEWNRVLVLELLIPILDSCPRSDKLLAVINRRIRRICLTYTPRRHLRDAVYRYIRRTSAAGNN</sequence>
<dbReference type="Proteomes" id="UP000054270">
    <property type="component" value="Unassembled WGS sequence"/>
</dbReference>
<evidence type="ECO:0000313" key="2">
    <source>
        <dbReference type="Proteomes" id="UP000054270"/>
    </source>
</evidence>
<accession>A0A0D2KXP9</accession>
<dbReference type="EMBL" id="KN817579">
    <property type="protein sequence ID" value="KJA19302.1"/>
    <property type="molecule type" value="Genomic_DNA"/>
</dbReference>